<evidence type="ECO:0000256" key="12">
    <source>
        <dbReference type="ARBA" id="ARBA00023242"/>
    </source>
</evidence>
<dbReference type="InterPro" id="IPR013087">
    <property type="entry name" value="Znf_C2H2_type"/>
</dbReference>
<evidence type="ECO:0000256" key="5">
    <source>
        <dbReference type="ARBA" id="ARBA00022473"/>
    </source>
</evidence>
<keyword evidence="10" id="KW-0862">Zinc</keyword>
<evidence type="ECO:0000256" key="14">
    <source>
        <dbReference type="SAM" id="MobiDB-lite"/>
    </source>
</evidence>
<proteinExistence type="inferred from homology"/>
<comment type="subcellular location">
    <subcellularLocation>
        <location evidence="2">Nucleus</location>
    </subcellularLocation>
</comment>
<keyword evidence="5" id="KW-0217">Developmental protein</keyword>
<organism evidence="16 17">
    <name type="scientific">Iphiclides podalirius</name>
    <name type="common">scarce swallowtail</name>
    <dbReference type="NCBI Taxonomy" id="110791"/>
    <lineage>
        <taxon>Eukaryota</taxon>
        <taxon>Metazoa</taxon>
        <taxon>Ecdysozoa</taxon>
        <taxon>Arthropoda</taxon>
        <taxon>Hexapoda</taxon>
        <taxon>Insecta</taxon>
        <taxon>Pterygota</taxon>
        <taxon>Neoptera</taxon>
        <taxon>Endopterygota</taxon>
        <taxon>Lepidoptera</taxon>
        <taxon>Glossata</taxon>
        <taxon>Ditrysia</taxon>
        <taxon>Papilionoidea</taxon>
        <taxon>Papilionidae</taxon>
        <taxon>Papilioninae</taxon>
        <taxon>Iphiclides</taxon>
    </lineage>
</organism>
<evidence type="ECO:0000256" key="6">
    <source>
        <dbReference type="ARBA" id="ARBA00022492"/>
    </source>
</evidence>
<keyword evidence="8" id="KW-0677">Repeat</keyword>
<keyword evidence="6" id="KW-0302">Gap protein</keyword>
<evidence type="ECO:0000256" key="11">
    <source>
        <dbReference type="ARBA" id="ARBA00023125"/>
    </source>
</evidence>
<dbReference type="EMBL" id="OW152842">
    <property type="protein sequence ID" value="CAH2064917.1"/>
    <property type="molecule type" value="Genomic_DNA"/>
</dbReference>
<evidence type="ECO:0000256" key="10">
    <source>
        <dbReference type="ARBA" id="ARBA00022833"/>
    </source>
</evidence>
<feature type="compositionally biased region" description="Basic and acidic residues" evidence="14">
    <location>
        <begin position="13"/>
        <end position="27"/>
    </location>
</feature>
<evidence type="ECO:0000256" key="9">
    <source>
        <dbReference type="ARBA" id="ARBA00022771"/>
    </source>
</evidence>
<name>A0ABN8IW35_9NEOP</name>
<keyword evidence="17" id="KW-1185">Reference proteome</keyword>
<dbReference type="PANTHER" id="PTHR24392:SF49">
    <property type="entry name" value="PROTEIN HUNCHBACK"/>
    <property type="match status" value="1"/>
</dbReference>
<dbReference type="PANTHER" id="PTHR24392">
    <property type="entry name" value="ZINC FINGER PROTEIN"/>
    <property type="match status" value="1"/>
</dbReference>
<dbReference type="SUPFAM" id="SSF57667">
    <property type="entry name" value="beta-beta-alpha zinc fingers"/>
    <property type="match status" value="2"/>
</dbReference>
<feature type="domain" description="C2H2-type" evidence="15">
    <location>
        <begin position="73"/>
        <end position="100"/>
    </location>
</feature>
<gene>
    <name evidence="16" type="ORF">IPOD504_LOCUS12955</name>
</gene>
<evidence type="ECO:0000256" key="2">
    <source>
        <dbReference type="ARBA" id="ARBA00004123"/>
    </source>
</evidence>
<accession>A0ABN8IW35</accession>
<keyword evidence="9 13" id="KW-0863">Zinc-finger</keyword>
<feature type="domain" description="C2H2-type" evidence="15">
    <location>
        <begin position="101"/>
        <end position="128"/>
    </location>
</feature>
<evidence type="ECO:0000256" key="1">
    <source>
        <dbReference type="ARBA" id="ARBA00003983"/>
    </source>
</evidence>
<dbReference type="SMART" id="SM00355">
    <property type="entry name" value="ZnF_C2H2"/>
    <property type="match status" value="6"/>
</dbReference>
<evidence type="ECO:0000256" key="7">
    <source>
        <dbReference type="ARBA" id="ARBA00022723"/>
    </source>
</evidence>
<evidence type="ECO:0000313" key="17">
    <source>
        <dbReference type="Proteomes" id="UP000837857"/>
    </source>
</evidence>
<protein>
    <recommendedName>
        <fullName evidence="4">Protein hunchback</fullName>
    </recommendedName>
</protein>
<evidence type="ECO:0000256" key="8">
    <source>
        <dbReference type="ARBA" id="ARBA00022737"/>
    </source>
</evidence>
<keyword evidence="11" id="KW-0238">DNA-binding</keyword>
<comment type="function">
    <text evidence="1">Gap class segmentation protein that controls development of head structures.</text>
</comment>
<evidence type="ECO:0000256" key="3">
    <source>
        <dbReference type="ARBA" id="ARBA00007746"/>
    </source>
</evidence>
<sequence length="251" mass="28632">MEQTTQDGPIFVDVRRGDESSVEEYLRDSSSAAPPPAAQKRRVRCPECARFTAETEEKMLRHILRVHRGENPFQCSMCDYSTYNKCMFEEHVRIHQGIKPFKCPVCPYRSASKKNAKKHELVHREDNPLRCGRCGFVARHTRSYRCHQRKHAEEAAGGEVGRGKGALESREGGDCPKCKYAACNKRALARHMAEVHGETRRRLQGATFGCSVCGWSSRSRPRILLHLIHHPQEVDESEVDLTVLRRHGIVK</sequence>
<comment type="similarity">
    <text evidence="3">Belongs to the hunchback C2H2-type zinc-finger protein family.</text>
</comment>
<keyword evidence="7" id="KW-0479">Metal-binding</keyword>
<reference evidence="16" key="1">
    <citation type="submission" date="2022-03" db="EMBL/GenBank/DDBJ databases">
        <authorList>
            <person name="Martin H S."/>
        </authorList>
    </citation>
    <scope>NUCLEOTIDE SEQUENCE</scope>
</reference>
<evidence type="ECO:0000256" key="4">
    <source>
        <dbReference type="ARBA" id="ARBA00013638"/>
    </source>
</evidence>
<dbReference type="Proteomes" id="UP000837857">
    <property type="component" value="Chromosome 30"/>
</dbReference>
<feature type="region of interest" description="Disordered" evidence="14">
    <location>
        <begin position="1"/>
        <end position="39"/>
    </location>
</feature>
<feature type="non-terminal residue" evidence="16">
    <location>
        <position position="251"/>
    </location>
</feature>
<evidence type="ECO:0000259" key="15">
    <source>
        <dbReference type="PROSITE" id="PS50157"/>
    </source>
</evidence>
<dbReference type="PROSITE" id="PS50157">
    <property type="entry name" value="ZINC_FINGER_C2H2_2"/>
    <property type="match status" value="2"/>
</dbReference>
<evidence type="ECO:0000313" key="16">
    <source>
        <dbReference type="EMBL" id="CAH2064917.1"/>
    </source>
</evidence>
<keyword evidence="12" id="KW-0539">Nucleus</keyword>
<dbReference type="Gene3D" id="3.30.160.60">
    <property type="entry name" value="Classic Zinc Finger"/>
    <property type="match status" value="3"/>
</dbReference>
<evidence type="ECO:0000256" key="13">
    <source>
        <dbReference type="PROSITE-ProRule" id="PRU00042"/>
    </source>
</evidence>
<dbReference type="InterPro" id="IPR036236">
    <property type="entry name" value="Znf_C2H2_sf"/>
</dbReference>